<feature type="domain" description="HTH luxR-type" evidence="2">
    <location>
        <begin position="272"/>
        <end position="337"/>
    </location>
</feature>
<dbReference type="GO" id="GO:0003677">
    <property type="term" value="F:DNA binding"/>
    <property type="evidence" value="ECO:0007669"/>
    <property type="project" value="InterPro"/>
</dbReference>
<evidence type="ECO:0000313" key="4">
    <source>
        <dbReference type="Proteomes" id="UP000293342"/>
    </source>
</evidence>
<dbReference type="InterPro" id="IPR000792">
    <property type="entry name" value="Tscrpt_reg_LuxR_C"/>
</dbReference>
<reference evidence="3 4" key="1">
    <citation type="submission" date="2019-02" db="EMBL/GenBank/DDBJ databases">
        <title>Kribbella capetownensis sp. nov. and Kribbella speibonae sp. nov., isolated from soil.</title>
        <authorList>
            <person name="Curtis S.M."/>
            <person name="Norton I."/>
            <person name="Everest G.J."/>
            <person name="Meyers P.R."/>
        </authorList>
    </citation>
    <scope>NUCLEOTIDE SEQUENCE [LARGE SCALE GENOMIC DNA]</scope>
    <source>
        <strain evidence="3 4">YM53</strain>
    </source>
</reference>
<dbReference type="Pfam" id="PF00196">
    <property type="entry name" value="GerE"/>
    <property type="match status" value="1"/>
</dbReference>
<dbReference type="InterPro" id="IPR036388">
    <property type="entry name" value="WH-like_DNA-bd_sf"/>
</dbReference>
<proteinExistence type="predicted"/>
<dbReference type="InterPro" id="IPR051797">
    <property type="entry name" value="TrmB-like"/>
</dbReference>
<evidence type="ECO:0000259" key="2">
    <source>
        <dbReference type="PROSITE" id="PS50043"/>
    </source>
</evidence>
<dbReference type="PANTHER" id="PTHR34293">
    <property type="entry name" value="HTH-TYPE TRANSCRIPTIONAL REGULATOR TRMBL2"/>
    <property type="match status" value="1"/>
</dbReference>
<dbReference type="SMART" id="SM00421">
    <property type="entry name" value="HTH_LUXR"/>
    <property type="match status" value="1"/>
</dbReference>
<dbReference type="SUPFAM" id="SSF46894">
    <property type="entry name" value="C-terminal effector domain of the bipartite response regulators"/>
    <property type="match status" value="1"/>
</dbReference>
<dbReference type="Gene3D" id="1.10.10.10">
    <property type="entry name" value="Winged helix-like DNA-binding domain superfamily/Winged helix DNA-binding domain"/>
    <property type="match status" value="2"/>
</dbReference>
<dbReference type="InterPro" id="IPR016032">
    <property type="entry name" value="Sig_transdc_resp-reg_C-effctor"/>
</dbReference>
<feature type="coiled-coil region" evidence="1">
    <location>
        <begin position="88"/>
        <end position="122"/>
    </location>
</feature>
<dbReference type="GO" id="GO:0006355">
    <property type="term" value="P:regulation of DNA-templated transcription"/>
    <property type="evidence" value="ECO:0007669"/>
    <property type="project" value="InterPro"/>
</dbReference>
<comment type="caution">
    <text evidence="3">The sequence shown here is derived from an EMBL/GenBank/DDBJ whole genome shotgun (WGS) entry which is preliminary data.</text>
</comment>
<keyword evidence="4" id="KW-1185">Reference proteome</keyword>
<dbReference type="EMBL" id="SJKD01000001">
    <property type="protein sequence ID" value="TCC52391.1"/>
    <property type="molecule type" value="Genomic_DNA"/>
</dbReference>
<sequence length="339" mass="37326">MVGSDKTEKEEDVLEPLGVDEATFAVYHALLSHPDSTPENIAALVKRPVTEVHELMEKLRKLELLVPTWTNPDGEHAVHPRVGLTGLAERRRTELNKMLGELKEAEASAEVLAEQYNELLTARSSGDVEVLNGRANASRRIEELGLKAKDTLWGLVPAHIDDVTHPFDKSPDVPLLERGLRMRTVYLQSITSSKQALDYAAAMHQLGGEIRATPTLPLRLLIFDQEIAVMPMDPENPTVGAVIHRSPAVVSVALALFDSYWARATELFDADDREDNVPLTPHEAEVLRLLAGGAKDEQVARLLGISLRTARRITATLSERLNAASRFELGVAAAKRGWV</sequence>
<keyword evidence="1" id="KW-0175">Coiled coil</keyword>
<dbReference type="PANTHER" id="PTHR34293:SF1">
    <property type="entry name" value="HTH-TYPE TRANSCRIPTIONAL REGULATOR TRMBL2"/>
    <property type="match status" value="1"/>
</dbReference>
<dbReference type="OrthoDB" id="4266042at2"/>
<name>A0A4R0JXW2_9ACTN</name>
<accession>A0A4R0JXW2</accession>
<dbReference type="PROSITE" id="PS50043">
    <property type="entry name" value="HTH_LUXR_2"/>
    <property type="match status" value="1"/>
</dbReference>
<dbReference type="Proteomes" id="UP000293342">
    <property type="component" value="Unassembled WGS sequence"/>
</dbReference>
<evidence type="ECO:0000313" key="3">
    <source>
        <dbReference type="EMBL" id="TCC52391.1"/>
    </source>
</evidence>
<gene>
    <name evidence="3" type="ORF">E0H75_00990</name>
</gene>
<dbReference type="AlphaFoldDB" id="A0A4R0JXW2"/>
<protein>
    <submittedName>
        <fullName evidence="3">Helix-turn-helix transcriptional regulator</fullName>
    </submittedName>
</protein>
<evidence type="ECO:0000256" key="1">
    <source>
        <dbReference type="SAM" id="Coils"/>
    </source>
</evidence>
<organism evidence="3 4">
    <name type="scientific">Kribbella capetownensis</name>
    <dbReference type="NCBI Taxonomy" id="1572659"/>
    <lineage>
        <taxon>Bacteria</taxon>
        <taxon>Bacillati</taxon>
        <taxon>Actinomycetota</taxon>
        <taxon>Actinomycetes</taxon>
        <taxon>Propionibacteriales</taxon>
        <taxon>Kribbellaceae</taxon>
        <taxon>Kribbella</taxon>
    </lineage>
</organism>
<dbReference type="PRINTS" id="PR00038">
    <property type="entry name" value="HTHLUXR"/>
</dbReference>